<keyword evidence="2" id="KW-1185">Reference proteome</keyword>
<proteinExistence type="predicted"/>
<evidence type="ECO:0000313" key="2">
    <source>
        <dbReference type="Proteomes" id="UP000184267"/>
    </source>
</evidence>
<dbReference type="OrthoDB" id="3267419at2759"/>
<comment type="caution">
    <text evidence="1">The sequence shown here is derived from an EMBL/GenBank/DDBJ whole genome shotgun (WGS) entry which is preliminary data.</text>
</comment>
<dbReference type="EMBL" id="MNAD01000187">
    <property type="protein sequence ID" value="OJT15239.1"/>
    <property type="molecule type" value="Genomic_DNA"/>
</dbReference>
<sequence>MNSSQVTVSDGQTNFSDIYLATAACLRNVQNVPSLRHVSREKIVQFGLQGLIADLASLLSSTLELSVVIPEDERTQDLGTIVAFAACILEFPAAYVPTTNGAGAFLAGIPLDVYECILEVDACLSAEVPDKHVMLKFSCPQDVARTEAQLHPEAMIDKLHALFEARLIKAAFPGRVLVRHSIETLDRVAL</sequence>
<gene>
    <name evidence="1" type="ORF">TRAPUB_8161</name>
</gene>
<dbReference type="AlphaFoldDB" id="A0A1M2W5W2"/>
<evidence type="ECO:0000313" key="1">
    <source>
        <dbReference type="EMBL" id="OJT15239.1"/>
    </source>
</evidence>
<reference evidence="1 2" key="1">
    <citation type="submission" date="2016-10" db="EMBL/GenBank/DDBJ databases">
        <title>Genome sequence of the basidiomycete white-rot fungus Trametes pubescens.</title>
        <authorList>
            <person name="Makela M.R."/>
            <person name="Granchi Z."/>
            <person name="Peng M."/>
            <person name="De Vries R.P."/>
            <person name="Grigoriev I."/>
            <person name="Riley R."/>
            <person name="Hilden K."/>
        </authorList>
    </citation>
    <scope>NUCLEOTIDE SEQUENCE [LARGE SCALE GENOMIC DNA]</scope>
    <source>
        <strain evidence="1 2">FBCC735</strain>
    </source>
</reference>
<organism evidence="1 2">
    <name type="scientific">Trametes pubescens</name>
    <name type="common">White-rot fungus</name>
    <dbReference type="NCBI Taxonomy" id="154538"/>
    <lineage>
        <taxon>Eukaryota</taxon>
        <taxon>Fungi</taxon>
        <taxon>Dikarya</taxon>
        <taxon>Basidiomycota</taxon>
        <taxon>Agaricomycotina</taxon>
        <taxon>Agaricomycetes</taxon>
        <taxon>Polyporales</taxon>
        <taxon>Polyporaceae</taxon>
        <taxon>Trametes</taxon>
    </lineage>
</organism>
<protein>
    <submittedName>
        <fullName evidence="1">Uncharacterized protein</fullName>
    </submittedName>
</protein>
<name>A0A1M2W5W2_TRAPU</name>
<accession>A0A1M2W5W2</accession>
<dbReference type="Proteomes" id="UP000184267">
    <property type="component" value="Unassembled WGS sequence"/>
</dbReference>